<name>A0A8S1RNC4_9CILI</name>
<protein>
    <submittedName>
        <fullName evidence="1">Uncharacterized protein</fullName>
    </submittedName>
</protein>
<dbReference type="AlphaFoldDB" id="A0A8S1RNC4"/>
<comment type="caution">
    <text evidence="1">The sequence shown here is derived from an EMBL/GenBank/DDBJ whole genome shotgun (WGS) entry which is preliminary data.</text>
</comment>
<evidence type="ECO:0000313" key="1">
    <source>
        <dbReference type="EMBL" id="CAD8128479.1"/>
    </source>
</evidence>
<keyword evidence="2" id="KW-1185">Reference proteome</keyword>
<organism evidence="1 2">
    <name type="scientific">Paramecium sonneborni</name>
    <dbReference type="NCBI Taxonomy" id="65129"/>
    <lineage>
        <taxon>Eukaryota</taxon>
        <taxon>Sar</taxon>
        <taxon>Alveolata</taxon>
        <taxon>Ciliophora</taxon>
        <taxon>Intramacronucleata</taxon>
        <taxon>Oligohymenophorea</taxon>
        <taxon>Peniculida</taxon>
        <taxon>Parameciidae</taxon>
        <taxon>Paramecium</taxon>
    </lineage>
</organism>
<reference evidence="1" key="1">
    <citation type="submission" date="2021-01" db="EMBL/GenBank/DDBJ databases">
        <authorList>
            <consortium name="Genoscope - CEA"/>
            <person name="William W."/>
        </authorList>
    </citation>
    <scope>NUCLEOTIDE SEQUENCE</scope>
</reference>
<dbReference type="Proteomes" id="UP000692954">
    <property type="component" value="Unassembled WGS sequence"/>
</dbReference>
<dbReference type="EMBL" id="CAJJDN010000189">
    <property type="protein sequence ID" value="CAD8128479.1"/>
    <property type="molecule type" value="Genomic_DNA"/>
</dbReference>
<proteinExistence type="predicted"/>
<accession>A0A8S1RNC4</accession>
<gene>
    <name evidence="1" type="ORF">PSON_ATCC_30995.1.T1890056</name>
</gene>
<evidence type="ECO:0000313" key="2">
    <source>
        <dbReference type="Proteomes" id="UP000692954"/>
    </source>
</evidence>
<sequence length="85" mass="10223">MACYLNKPRFQKKQLQQFLLALQKMPKSLQTLNKLVIRLYQELKMSSEIRIDFNYRCIQQRNNSNLNQQLVFRGSSRFKLSIVKI</sequence>